<dbReference type="RefSeq" id="WP_082059195.1">
    <property type="nucleotide sequence ID" value="NZ_BAFN01000001.1"/>
</dbReference>
<protein>
    <submittedName>
        <fullName evidence="3">Uncharacterized conserved protein</fullName>
    </submittedName>
</protein>
<dbReference type="PANTHER" id="PTHR36565:SF1">
    <property type="entry name" value="UPF0332 PROTEIN TM_1000"/>
    <property type="match status" value="1"/>
</dbReference>
<gene>
    <name evidence="3" type="ORF">BROSI_A2534</name>
</gene>
<dbReference type="EMBL" id="BAFN01000001">
    <property type="protein sequence ID" value="GAN33999.1"/>
    <property type="molecule type" value="Genomic_DNA"/>
</dbReference>
<feature type="domain" description="HEPN" evidence="2">
    <location>
        <begin position="14"/>
        <end position="126"/>
    </location>
</feature>
<evidence type="ECO:0000259" key="2">
    <source>
        <dbReference type="Pfam" id="PF05168"/>
    </source>
</evidence>
<keyword evidence="4" id="KW-1185">Reference proteome</keyword>
<evidence type="ECO:0000313" key="3">
    <source>
        <dbReference type="EMBL" id="GAN33999.1"/>
    </source>
</evidence>
<dbReference type="InterPro" id="IPR007842">
    <property type="entry name" value="HEPN_dom"/>
</dbReference>
<dbReference type="Pfam" id="PF05168">
    <property type="entry name" value="HEPN"/>
    <property type="match status" value="1"/>
</dbReference>
<dbReference type="Proteomes" id="UP000032309">
    <property type="component" value="Unassembled WGS sequence"/>
</dbReference>
<name>A0ABQ0JZ19_9BACT</name>
<reference evidence="4" key="1">
    <citation type="journal article" date="2015" name="Genome Announc.">
        <title>Draft Genome Sequence of an Anaerobic Ammonium-Oxidizing Bacterium, "Candidatus Brocadia sinica".</title>
        <authorList>
            <person name="Oshiki M."/>
            <person name="Shinyako-Hata K."/>
            <person name="Satoh H."/>
            <person name="Okabe S."/>
        </authorList>
    </citation>
    <scope>NUCLEOTIDE SEQUENCE [LARGE SCALE GENOMIC DNA]</scope>
    <source>
        <strain evidence="4">JPN1</strain>
    </source>
</reference>
<evidence type="ECO:0000256" key="1">
    <source>
        <dbReference type="ARBA" id="ARBA00038248"/>
    </source>
</evidence>
<proteinExistence type="inferred from homology"/>
<organism evidence="3 4">
    <name type="scientific">Candidatus Brocadia sinica JPN1</name>
    <dbReference type="NCBI Taxonomy" id="1197129"/>
    <lineage>
        <taxon>Bacteria</taxon>
        <taxon>Pseudomonadati</taxon>
        <taxon>Planctomycetota</taxon>
        <taxon>Candidatus Brocadiia</taxon>
        <taxon>Candidatus Brocadiales</taxon>
        <taxon>Candidatus Brocadiaceae</taxon>
        <taxon>Candidatus Brocadia</taxon>
    </lineage>
</organism>
<dbReference type="Gene3D" id="1.20.120.330">
    <property type="entry name" value="Nucleotidyltransferases domain 2"/>
    <property type="match status" value="1"/>
</dbReference>
<dbReference type="InterPro" id="IPR052226">
    <property type="entry name" value="UPF0332_toxin"/>
</dbReference>
<sequence length="156" mass="18560">MIEKNKRINIHEEIERAAKALDAANLLHDNGFFNDAVSRLYYFLLHSIKALLLTKGLEPKSHEGALRLFSLHFVKEGIFEPKASHIFSKLMKYREEADYNPSYVFTRDDFFEFKREAGEMSDKIRKFFSIVRLEICVKQKTINFLRKRYFLLDFLK</sequence>
<evidence type="ECO:0000313" key="4">
    <source>
        <dbReference type="Proteomes" id="UP000032309"/>
    </source>
</evidence>
<dbReference type="PANTHER" id="PTHR36565">
    <property type="entry name" value="UPF0332 PROTEIN TM_1000"/>
    <property type="match status" value="1"/>
</dbReference>
<comment type="similarity">
    <text evidence="1">Belongs to the UPF0332 family.</text>
</comment>
<comment type="caution">
    <text evidence="3">The sequence shown here is derived from an EMBL/GenBank/DDBJ whole genome shotgun (WGS) entry which is preliminary data.</text>
</comment>
<accession>A0ABQ0JZ19</accession>